<dbReference type="Proteomes" id="UP001230035">
    <property type="component" value="Unassembled WGS sequence"/>
</dbReference>
<evidence type="ECO:0008006" key="5">
    <source>
        <dbReference type="Google" id="ProtNLM"/>
    </source>
</evidence>
<proteinExistence type="predicted"/>
<feature type="signal peptide" evidence="2">
    <location>
        <begin position="1"/>
        <end position="18"/>
    </location>
</feature>
<sequence>MKKLVLVGLLLCSLLSFSQQITMERGRFYWKGNQIDSRKARELFATNVKAAALYKQAKSKEAWGGFMLGLGVGLTVGDVAIGMFSAQNYPTAMTYAGVGSMAIAVPILTGRKKRYEEAVRIYNSEHPETLLGNQQSTIDLKVISNTNGFGLQIQF</sequence>
<dbReference type="RefSeq" id="WP_283240146.1">
    <property type="nucleotide sequence ID" value="NZ_JASGBP010000012.1"/>
</dbReference>
<keyword evidence="1" id="KW-1133">Transmembrane helix</keyword>
<keyword evidence="2" id="KW-0732">Signal</keyword>
<keyword evidence="1" id="KW-0472">Membrane</keyword>
<feature type="transmembrane region" description="Helical" evidence="1">
    <location>
        <begin position="92"/>
        <end position="110"/>
    </location>
</feature>
<comment type="caution">
    <text evidence="3">The sequence shown here is derived from an EMBL/GenBank/DDBJ whole genome shotgun (WGS) entry which is preliminary data.</text>
</comment>
<gene>
    <name evidence="3" type="ORF">QHT84_13760</name>
</gene>
<feature type="chain" id="PRO_5046469553" description="DUF4199 domain-containing protein" evidence="2">
    <location>
        <begin position="19"/>
        <end position="155"/>
    </location>
</feature>
<reference evidence="3 4" key="1">
    <citation type="submission" date="2023-05" db="EMBL/GenBank/DDBJ databases">
        <title>Flavobacterium sedimenti sp. nov., isolated from the sediment.</title>
        <authorList>
            <person name="Wu N."/>
        </authorList>
    </citation>
    <scope>NUCLEOTIDE SEQUENCE [LARGE SCALE GENOMIC DNA]</scope>
    <source>
        <strain evidence="3 4">YZ-48</strain>
    </source>
</reference>
<evidence type="ECO:0000256" key="2">
    <source>
        <dbReference type="SAM" id="SignalP"/>
    </source>
</evidence>
<accession>A0ABT6XTQ3</accession>
<evidence type="ECO:0000256" key="1">
    <source>
        <dbReference type="SAM" id="Phobius"/>
    </source>
</evidence>
<name>A0ABT6XTQ3_9FLAO</name>
<organism evidence="3 4">
    <name type="scientific">Flavobacterium sedimenticola</name>
    <dbReference type="NCBI Taxonomy" id="3043286"/>
    <lineage>
        <taxon>Bacteria</taxon>
        <taxon>Pseudomonadati</taxon>
        <taxon>Bacteroidota</taxon>
        <taxon>Flavobacteriia</taxon>
        <taxon>Flavobacteriales</taxon>
        <taxon>Flavobacteriaceae</taxon>
        <taxon>Flavobacterium</taxon>
    </lineage>
</organism>
<evidence type="ECO:0000313" key="4">
    <source>
        <dbReference type="Proteomes" id="UP001230035"/>
    </source>
</evidence>
<evidence type="ECO:0000313" key="3">
    <source>
        <dbReference type="EMBL" id="MDI9258486.1"/>
    </source>
</evidence>
<keyword evidence="4" id="KW-1185">Reference proteome</keyword>
<protein>
    <recommendedName>
        <fullName evidence="5">DUF4199 domain-containing protein</fullName>
    </recommendedName>
</protein>
<keyword evidence="1" id="KW-0812">Transmembrane</keyword>
<dbReference type="EMBL" id="JASGBP010000012">
    <property type="protein sequence ID" value="MDI9258486.1"/>
    <property type="molecule type" value="Genomic_DNA"/>
</dbReference>